<proteinExistence type="predicted"/>
<dbReference type="EMBL" id="BRLB01000004">
    <property type="protein sequence ID" value="GKX29604.1"/>
    <property type="molecule type" value="Genomic_DNA"/>
</dbReference>
<keyword evidence="1" id="KW-1133">Transmembrane helix</keyword>
<name>A0A9W5YCX9_9FIRM</name>
<reference evidence="2" key="1">
    <citation type="submission" date="2022-06" db="EMBL/GenBank/DDBJ databases">
        <title>Vallitalea longa sp. nov., an anaerobic bacterium isolated from marine sediment.</title>
        <authorList>
            <person name="Hirano S."/>
            <person name="Terahara T."/>
            <person name="Mori K."/>
            <person name="Hamada M."/>
            <person name="Matsumoto R."/>
            <person name="Kobayashi T."/>
        </authorList>
    </citation>
    <scope>NUCLEOTIDE SEQUENCE</scope>
    <source>
        <strain evidence="2">SH18-1</strain>
    </source>
</reference>
<keyword evidence="1" id="KW-0472">Membrane</keyword>
<dbReference type="Proteomes" id="UP001144256">
    <property type="component" value="Unassembled WGS sequence"/>
</dbReference>
<evidence type="ECO:0000256" key="1">
    <source>
        <dbReference type="SAM" id="Phobius"/>
    </source>
</evidence>
<keyword evidence="1" id="KW-0812">Transmembrane</keyword>
<accession>A0A9W5YCX9</accession>
<evidence type="ECO:0000313" key="3">
    <source>
        <dbReference type="Proteomes" id="UP001144256"/>
    </source>
</evidence>
<protein>
    <submittedName>
        <fullName evidence="2">Uncharacterized protein</fullName>
    </submittedName>
</protein>
<organism evidence="2 3">
    <name type="scientific">Vallitalea longa</name>
    <dbReference type="NCBI Taxonomy" id="2936439"/>
    <lineage>
        <taxon>Bacteria</taxon>
        <taxon>Bacillati</taxon>
        <taxon>Bacillota</taxon>
        <taxon>Clostridia</taxon>
        <taxon>Lachnospirales</taxon>
        <taxon>Vallitaleaceae</taxon>
        <taxon>Vallitalea</taxon>
    </lineage>
</organism>
<keyword evidence="3" id="KW-1185">Reference proteome</keyword>
<gene>
    <name evidence="2" type="ORF">SH1V18_20840</name>
</gene>
<dbReference type="RefSeq" id="WP_281815159.1">
    <property type="nucleotide sequence ID" value="NZ_BRLB01000004.1"/>
</dbReference>
<sequence>MKKYSYSSKIILLIIVVISLLCLVKVVTNNNREKTRDRVINGFSRNIFNSNKIINYNDLSEDMKNHITENEFNSIDSWDKAQFLFNSHFQETKDSSIQGNEFDFKYDTVTNENGNKNSIAYEVCFVSTPFNMRISRVFIVIDQ</sequence>
<feature type="transmembrane region" description="Helical" evidence="1">
    <location>
        <begin position="6"/>
        <end position="28"/>
    </location>
</feature>
<dbReference type="AlphaFoldDB" id="A0A9W5YCX9"/>
<evidence type="ECO:0000313" key="2">
    <source>
        <dbReference type="EMBL" id="GKX29604.1"/>
    </source>
</evidence>
<comment type="caution">
    <text evidence="2">The sequence shown here is derived from an EMBL/GenBank/DDBJ whole genome shotgun (WGS) entry which is preliminary data.</text>
</comment>